<dbReference type="EMBL" id="JANPWB010000007">
    <property type="protein sequence ID" value="KAJ1168909.1"/>
    <property type="molecule type" value="Genomic_DNA"/>
</dbReference>
<dbReference type="AlphaFoldDB" id="A0AAV7SYG2"/>
<reference evidence="1" key="1">
    <citation type="journal article" date="2022" name="bioRxiv">
        <title>Sequencing and chromosome-scale assembly of the giantPleurodeles waltlgenome.</title>
        <authorList>
            <person name="Brown T."/>
            <person name="Elewa A."/>
            <person name="Iarovenko S."/>
            <person name="Subramanian E."/>
            <person name="Araus A.J."/>
            <person name="Petzold A."/>
            <person name="Susuki M."/>
            <person name="Suzuki K.-i.T."/>
            <person name="Hayashi T."/>
            <person name="Toyoda A."/>
            <person name="Oliveira C."/>
            <person name="Osipova E."/>
            <person name="Leigh N.D."/>
            <person name="Simon A."/>
            <person name="Yun M.H."/>
        </authorList>
    </citation>
    <scope>NUCLEOTIDE SEQUENCE</scope>
    <source>
        <strain evidence="1">20211129_DDA</strain>
        <tissue evidence="1">Liver</tissue>
    </source>
</reference>
<sequence length="164" mass="18672">MRPDGMLEQQDSHSTRLDTAEQRISYVVDGGTILGMPVERVEWLLKAVAAKNEDLEARSRLNNIHITCMAKTTNTGRMDTYIERLLLNMCSRDSFTATFAVEKVHQPLGPRPISVLPLHPSTAHLLSFRDWDAPFCQARDRTKLLHYLGYDTLYSPHIPHSTLQ</sequence>
<dbReference type="Proteomes" id="UP001066276">
    <property type="component" value="Chromosome 4_1"/>
</dbReference>
<evidence type="ECO:0000313" key="2">
    <source>
        <dbReference type="Proteomes" id="UP001066276"/>
    </source>
</evidence>
<organism evidence="1 2">
    <name type="scientific">Pleurodeles waltl</name>
    <name type="common">Iberian ribbed newt</name>
    <dbReference type="NCBI Taxonomy" id="8319"/>
    <lineage>
        <taxon>Eukaryota</taxon>
        <taxon>Metazoa</taxon>
        <taxon>Chordata</taxon>
        <taxon>Craniata</taxon>
        <taxon>Vertebrata</taxon>
        <taxon>Euteleostomi</taxon>
        <taxon>Amphibia</taxon>
        <taxon>Batrachia</taxon>
        <taxon>Caudata</taxon>
        <taxon>Salamandroidea</taxon>
        <taxon>Salamandridae</taxon>
        <taxon>Pleurodelinae</taxon>
        <taxon>Pleurodeles</taxon>
    </lineage>
</organism>
<evidence type="ECO:0000313" key="1">
    <source>
        <dbReference type="EMBL" id="KAJ1168909.1"/>
    </source>
</evidence>
<accession>A0AAV7SYG2</accession>
<protein>
    <submittedName>
        <fullName evidence="1">Uncharacterized protein</fullName>
    </submittedName>
</protein>
<keyword evidence="2" id="KW-1185">Reference proteome</keyword>
<gene>
    <name evidence="1" type="ORF">NDU88_000821</name>
</gene>
<proteinExistence type="predicted"/>
<name>A0AAV7SYG2_PLEWA</name>
<comment type="caution">
    <text evidence="1">The sequence shown here is derived from an EMBL/GenBank/DDBJ whole genome shotgun (WGS) entry which is preliminary data.</text>
</comment>